<dbReference type="RefSeq" id="WP_094837692.1">
    <property type="nucleotide sequence ID" value="NZ_NEVQ01000012.1"/>
</dbReference>
<dbReference type="AlphaFoldDB" id="A0A261U7M1"/>
<name>A0A261U7M1_9BORD</name>
<gene>
    <name evidence="1" type="ORF">CAL20_09620</name>
</gene>
<dbReference type="EMBL" id="NEVQ01000012">
    <property type="protein sequence ID" value="OZI57625.1"/>
    <property type="molecule type" value="Genomic_DNA"/>
</dbReference>
<organism evidence="1 2">
    <name type="scientific">Bordetella genomosp. 4</name>
    <dbReference type="NCBI Taxonomy" id="463044"/>
    <lineage>
        <taxon>Bacteria</taxon>
        <taxon>Pseudomonadati</taxon>
        <taxon>Pseudomonadota</taxon>
        <taxon>Betaproteobacteria</taxon>
        <taxon>Burkholderiales</taxon>
        <taxon>Alcaligenaceae</taxon>
        <taxon>Bordetella</taxon>
    </lineage>
</organism>
<comment type="caution">
    <text evidence="1">The sequence shown here is derived from an EMBL/GenBank/DDBJ whole genome shotgun (WGS) entry which is preliminary data.</text>
</comment>
<evidence type="ECO:0000313" key="1">
    <source>
        <dbReference type="EMBL" id="OZI57625.1"/>
    </source>
</evidence>
<reference evidence="1 2" key="1">
    <citation type="submission" date="2017-05" db="EMBL/GenBank/DDBJ databases">
        <title>Complete and WGS of Bordetella genogroups.</title>
        <authorList>
            <person name="Spilker T."/>
            <person name="LiPuma J."/>
        </authorList>
    </citation>
    <scope>NUCLEOTIDE SEQUENCE [LARGE SCALE GENOMIC DNA]</scope>
    <source>
        <strain evidence="1 2">AU9919</strain>
    </source>
</reference>
<keyword evidence="2" id="KW-1185">Reference proteome</keyword>
<protein>
    <submittedName>
        <fullName evidence="1">Uncharacterized protein</fullName>
    </submittedName>
</protein>
<accession>A0A261U7M1</accession>
<evidence type="ECO:0000313" key="2">
    <source>
        <dbReference type="Proteomes" id="UP000216885"/>
    </source>
</evidence>
<sequence>MLSKLRGAGEPSDAAIEALALSHGFNKSDEHWGSRYYTELGQNLFSFARELLSRYAAPQASAEAEQYTTGDDDLDMALNLVGAPGDYAIAQADAIERLKERLKPAPAVEYDQNRENGIAGKSDTYTTAPAKGAGDVALPPLPEPEFRGVVIRKYPRYLFTGDQMQDYARAAVLADRQQRGGDVGELREAAKTFYNATIADTTVRISTTSAKKRDGVIAAGERLLAALAATKGESK</sequence>
<proteinExistence type="predicted"/>
<dbReference type="Proteomes" id="UP000216885">
    <property type="component" value="Unassembled WGS sequence"/>
</dbReference>